<evidence type="ECO:0000256" key="1">
    <source>
        <dbReference type="ARBA" id="ARBA00004123"/>
    </source>
</evidence>
<dbReference type="EMBL" id="JASBNA010000036">
    <property type="protein sequence ID" value="KAK7682392.1"/>
    <property type="molecule type" value="Genomic_DNA"/>
</dbReference>
<dbReference type="Pfam" id="PF04042">
    <property type="entry name" value="DNA_pol_E_B"/>
    <property type="match status" value="1"/>
</dbReference>
<organism evidence="8 9">
    <name type="scientific">Cerrena zonata</name>
    <dbReference type="NCBI Taxonomy" id="2478898"/>
    <lineage>
        <taxon>Eukaryota</taxon>
        <taxon>Fungi</taxon>
        <taxon>Dikarya</taxon>
        <taxon>Basidiomycota</taxon>
        <taxon>Agaricomycotina</taxon>
        <taxon>Agaricomycetes</taxon>
        <taxon>Polyporales</taxon>
        <taxon>Cerrenaceae</taxon>
        <taxon>Cerrena</taxon>
    </lineage>
</organism>
<keyword evidence="4" id="KW-0235">DNA replication</keyword>
<evidence type="ECO:0000256" key="4">
    <source>
        <dbReference type="ARBA" id="ARBA00022705"/>
    </source>
</evidence>
<comment type="subcellular location">
    <subcellularLocation>
        <location evidence="1">Nucleus</location>
    </subcellularLocation>
</comment>
<reference evidence="8 9" key="1">
    <citation type="submission" date="2022-09" db="EMBL/GenBank/DDBJ databases">
        <authorList>
            <person name="Palmer J.M."/>
        </authorList>
    </citation>
    <scope>NUCLEOTIDE SEQUENCE [LARGE SCALE GENOMIC DNA]</scope>
    <source>
        <strain evidence="8 9">DSM 7382</strain>
    </source>
</reference>
<comment type="similarity">
    <text evidence="2">Belongs to the DNA polymerase alpha subunit B family.</text>
</comment>
<dbReference type="PANTHER" id="PTHR23061:SF12">
    <property type="entry name" value="DNA POLYMERASE ALPHA SUBUNIT B"/>
    <property type="match status" value="1"/>
</dbReference>
<dbReference type="InterPro" id="IPR016722">
    <property type="entry name" value="DNA_pol_alpha_bsu"/>
</dbReference>
<evidence type="ECO:0000313" key="8">
    <source>
        <dbReference type="EMBL" id="KAK7682392.1"/>
    </source>
</evidence>
<keyword evidence="5" id="KW-0539">Nucleus</keyword>
<dbReference type="Proteomes" id="UP001385951">
    <property type="component" value="Unassembled WGS sequence"/>
</dbReference>
<dbReference type="InterPro" id="IPR007185">
    <property type="entry name" value="DNA_pol_a/d/e_bsu"/>
</dbReference>
<name>A0AAW0FYL9_9APHY</name>
<feature type="region of interest" description="Disordered" evidence="6">
    <location>
        <begin position="82"/>
        <end position="101"/>
    </location>
</feature>
<evidence type="ECO:0000259" key="7">
    <source>
        <dbReference type="Pfam" id="PF04042"/>
    </source>
</evidence>
<dbReference type="Gene3D" id="3.60.21.60">
    <property type="match status" value="1"/>
</dbReference>
<dbReference type="GO" id="GO:0006270">
    <property type="term" value="P:DNA replication initiation"/>
    <property type="evidence" value="ECO:0007669"/>
    <property type="project" value="TreeGrafter"/>
</dbReference>
<gene>
    <name evidence="8" type="ORF">QCA50_014597</name>
</gene>
<evidence type="ECO:0000256" key="5">
    <source>
        <dbReference type="ARBA" id="ARBA00023242"/>
    </source>
</evidence>
<dbReference type="GO" id="GO:0003677">
    <property type="term" value="F:DNA binding"/>
    <property type="evidence" value="ECO:0007669"/>
    <property type="project" value="InterPro"/>
</dbReference>
<protein>
    <recommendedName>
        <fullName evidence="3">DNA polymerase alpha subunit B</fullName>
    </recommendedName>
</protein>
<evidence type="ECO:0000256" key="2">
    <source>
        <dbReference type="ARBA" id="ARBA00007299"/>
    </source>
</evidence>
<dbReference type="PANTHER" id="PTHR23061">
    <property type="entry name" value="DNA POLYMERASE 2 ALPHA 70 KDA SUBUNIT"/>
    <property type="match status" value="1"/>
</dbReference>
<feature type="compositionally biased region" description="Polar residues" evidence="6">
    <location>
        <begin position="82"/>
        <end position="91"/>
    </location>
</feature>
<evidence type="ECO:0000313" key="9">
    <source>
        <dbReference type="Proteomes" id="UP001385951"/>
    </source>
</evidence>
<proteinExistence type="inferred from homology"/>
<evidence type="ECO:0000256" key="3">
    <source>
        <dbReference type="ARBA" id="ARBA00018596"/>
    </source>
</evidence>
<accession>A0AAW0FYL9</accession>
<evidence type="ECO:0000256" key="6">
    <source>
        <dbReference type="SAM" id="MobiDB-lite"/>
    </source>
</evidence>
<dbReference type="AlphaFoldDB" id="A0AAW0FYL9"/>
<sequence length="101" mass="11105">MANLCRHILQQRSLYPLFPTPTDLAHEVNLDVTHSDFLAISHQPDVLIVPSRLRQFTKVLEGTVAVNPSFATKGTYVTLNCTSSPSPSDTKVQAEISKLDA</sequence>
<comment type="caution">
    <text evidence="8">The sequence shown here is derived from an EMBL/GenBank/DDBJ whole genome shotgun (WGS) entry which is preliminary data.</text>
</comment>
<dbReference type="GO" id="GO:0005658">
    <property type="term" value="C:alpha DNA polymerase:primase complex"/>
    <property type="evidence" value="ECO:0007669"/>
    <property type="project" value="TreeGrafter"/>
</dbReference>
<keyword evidence="9" id="KW-1185">Reference proteome</keyword>
<feature type="domain" description="DNA polymerase alpha/delta/epsilon subunit B" evidence="7">
    <location>
        <begin position="2"/>
        <end position="58"/>
    </location>
</feature>